<evidence type="ECO:0000256" key="1">
    <source>
        <dbReference type="SAM" id="MobiDB-lite"/>
    </source>
</evidence>
<organism evidence="3 4">
    <name type="scientific">Stappia albiluteola</name>
    <dbReference type="NCBI Taxonomy" id="2758565"/>
    <lineage>
        <taxon>Bacteria</taxon>
        <taxon>Pseudomonadati</taxon>
        <taxon>Pseudomonadota</taxon>
        <taxon>Alphaproteobacteria</taxon>
        <taxon>Hyphomicrobiales</taxon>
        <taxon>Stappiaceae</taxon>
        <taxon>Stappia</taxon>
    </lineage>
</organism>
<feature type="chain" id="PRO_5032331554" evidence="2">
    <location>
        <begin position="28"/>
        <end position="501"/>
    </location>
</feature>
<dbReference type="SUPFAM" id="SSF56935">
    <property type="entry name" value="Porins"/>
    <property type="match status" value="1"/>
</dbReference>
<evidence type="ECO:0000313" key="4">
    <source>
        <dbReference type="Proteomes" id="UP000541109"/>
    </source>
</evidence>
<name>A0A839ACH4_9HYPH</name>
<accession>A0A839ACH4</accession>
<feature type="region of interest" description="Disordered" evidence="1">
    <location>
        <begin position="52"/>
        <end position="77"/>
    </location>
</feature>
<reference evidence="3 4" key="1">
    <citation type="submission" date="2020-07" db="EMBL/GenBank/DDBJ databases">
        <title>Stappia sp., F7233, whole genome shotgun sequencing project.</title>
        <authorList>
            <person name="Jiang S."/>
            <person name="Liu Z.W."/>
            <person name="Du Z.J."/>
        </authorList>
    </citation>
    <scope>NUCLEOTIDE SEQUENCE [LARGE SCALE GENOMIC DNA]</scope>
    <source>
        <strain evidence="3 4">F7233</strain>
    </source>
</reference>
<dbReference type="EMBL" id="JACFXV010000048">
    <property type="protein sequence ID" value="MBA5777343.1"/>
    <property type="molecule type" value="Genomic_DNA"/>
</dbReference>
<dbReference type="Pfam" id="PF10082">
    <property type="entry name" value="BBP2_2"/>
    <property type="match status" value="1"/>
</dbReference>
<evidence type="ECO:0000313" key="3">
    <source>
        <dbReference type="EMBL" id="MBA5777343.1"/>
    </source>
</evidence>
<protein>
    <submittedName>
        <fullName evidence="3">Outer membrane beta-barrel protein</fullName>
    </submittedName>
</protein>
<dbReference type="AlphaFoldDB" id="A0A839ACH4"/>
<proteinExistence type="predicted"/>
<dbReference type="RefSeq" id="WP_182164635.1">
    <property type="nucleotide sequence ID" value="NZ_JACFXV010000048.1"/>
</dbReference>
<gene>
    <name evidence="3" type="ORF">H2509_09410</name>
</gene>
<feature type="signal peptide" evidence="2">
    <location>
        <begin position="1"/>
        <end position="27"/>
    </location>
</feature>
<comment type="caution">
    <text evidence="3">The sequence shown here is derived from an EMBL/GenBank/DDBJ whole genome shotgun (WGS) entry which is preliminary data.</text>
</comment>
<dbReference type="Proteomes" id="UP000541109">
    <property type="component" value="Unassembled WGS sequence"/>
</dbReference>
<dbReference type="InterPro" id="IPR018759">
    <property type="entry name" value="BBP2_2"/>
</dbReference>
<keyword evidence="4" id="KW-1185">Reference proteome</keyword>
<evidence type="ECO:0000256" key="2">
    <source>
        <dbReference type="SAM" id="SignalP"/>
    </source>
</evidence>
<sequence>MFRLRNHFLFLALSLPLAGLPPLAARAQDAGLRGAIDAGDTGLIAAGEEPFDAIDPASDVGTTDSGGPNGGSSSALPLASTGEAVEQLAPGGRTRPVQPFSERLRALNRQLPTAGESTPEQDGVFGGDTIRDQAQGLRAGTFLLYSELFTGLGWTDNAAGAAGGSPGGYYRVAPSLRATSNWSRHELGVSLRGSFTGFPQEPSDNDPFFNANADLRLDLSDETVADVIGRYTFSTEERGTAEASGTNQDVHELGLGLRLSRDVGLVGVTAGADADYTTYVGVDVPGSVGDRDNVVAAASLRLDGLSGATAAPFVEGSLLGRHYVEGCTGVPGCEDRDSTGYALRGGLTLDAGPKLRGELGAGWRVEYLEEQGLDNLQGLLVDGSLIWSPTRLTTVTASVDTTFEGTTIVGASGSIIYSGDLVLSHSLSDDLAVEAGVGYSLRRYEGIFLEERDTTATAALTWAFASNIALQTRYTFHRFDTTQAGGDYDANTIEAGLRFRH</sequence>
<feature type="compositionally biased region" description="Polar residues" evidence="1">
    <location>
        <begin position="60"/>
        <end position="75"/>
    </location>
</feature>
<keyword evidence="2" id="KW-0732">Signal</keyword>